<dbReference type="RefSeq" id="WP_290138104.1">
    <property type="nucleotide sequence ID" value="NZ_CP101620.1"/>
</dbReference>
<dbReference type="Proteomes" id="UP001060112">
    <property type="component" value="Chromosome"/>
</dbReference>
<dbReference type="PANTHER" id="PTHR34825:SF1">
    <property type="entry name" value="AAA-ATPASE-LIKE DOMAIN-CONTAINING PROTEIN"/>
    <property type="match status" value="1"/>
</dbReference>
<dbReference type="PANTHER" id="PTHR34825">
    <property type="entry name" value="CONSERVED PROTEIN, WITH A WEAK D-GALACTARATE DEHYDRATASE/ALTRONATE HYDROLASE DOMAIN"/>
    <property type="match status" value="1"/>
</dbReference>
<accession>A0ABY5HZA5</accession>
<evidence type="ECO:0000313" key="3">
    <source>
        <dbReference type="Proteomes" id="UP001060112"/>
    </source>
</evidence>
<reference evidence="2" key="1">
    <citation type="submission" date="2022-07" db="EMBL/GenBank/DDBJ databases">
        <title>Faecal culturing of patients with breast cancer.</title>
        <authorList>
            <person name="Teng N.M.Y."/>
            <person name="Kiu R."/>
            <person name="Evans R."/>
            <person name="Baker D.J."/>
            <person name="Zenner C."/>
            <person name="Robinson S.D."/>
            <person name="Hall L.J."/>
        </authorList>
    </citation>
    <scope>NUCLEOTIDE SEQUENCE</scope>
    <source>
        <strain evidence="2">LH1062</strain>
    </source>
</reference>
<evidence type="ECO:0000313" key="2">
    <source>
        <dbReference type="EMBL" id="UTY38050.1"/>
    </source>
</evidence>
<organism evidence="2 3">
    <name type="scientific">Allocoprobacillus halotolerans</name>
    <dbReference type="NCBI Taxonomy" id="2944914"/>
    <lineage>
        <taxon>Bacteria</taxon>
        <taxon>Bacillati</taxon>
        <taxon>Bacillota</taxon>
        <taxon>Erysipelotrichia</taxon>
        <taxon>Erysipelotrichales</taxon>
        <taxon>Erysipelotrichaceae</taxon>
        <taxon>Allocoprobacillus</taxon>
    </lineage>
</organism>
<protein>
    <submittedName>
        <fullName evidence="2">AAA family ATPase</fullName>
    </submittedName>
</protein>
<gene>
    <name evidence="2" type="ORF">NMU03_10130</name>
</gene>
<evidence type="ECO:0000259" key="1">
    <source>
        <dbReference type="Pfam" id="PF09820"/>
    </source>
</evidence>
<name>A0ABY5HZA5_9FIRM</name>
<feature type="domain" description="AAA-ATPase-like" evidence="1">
    <location>
        <begin position="7"/>
        <end position="63"/>
    </location>
</feature>
<sequence length="155" mass="18047">MIKKSCFFIDEYDTPFIEAHVGGFYREIKNGLASMLHNALKTSRSLQYAMLTGIQRVAKENIFSDLNNLVVCTVKNKQYDQYFGFTEEETKTLLEYYGLSLSEEVKAMYDGYHIGNQSIYNPWSIINYADNDSLQTYWVNTSENVKPKTLQNQFR</sequence>
<proteinExistence type="predicted"/>
<dbReference type="InterPro" id="IPR018631">
    <property type="entry name" value="AAA-ATPase-like_dom"/>
</dbReference>
<dbReference type="Pfam" id="PF09820">
    <property type="entry name" value="AAA-ATPase_like"/>
    <property type="match status" value="1"/>
</dbReference>
<dbReference type="EMBL" id="CP101620">
    <property type="protein sequence ID" value="UTY38050.1"/>
    <property type="molecule type" value="Genomic_DNA"/>
</dbReference>
<keyword evidence="3" id="KW-1185">Reference proteome</keyword>